<dbReference type="InterPro" id="IPR018483">
    <property type="entry name" value="Carb_kinase_FGGY_CS"/>
</dbReference>
<dbReference type="NCBIfam" id="TIGR01312">
    <property type="entry name" value="XylB"/>
    <property type="match status" value="1"/>
</dbReference>
<dbReference type="InterPro" id="IPR043129">
    <property type="entry name" value="ATPase_NBD"/>
</dbReference>
<comment type="caution">
    <text evidence="13">The sequence shown here is derived from an EMBL/GenBank/DDBJ whole genome shotgun (WGS) entry which is preliminary data.</text>
</comment>
<dbReference type="InterPro" id="IPR050406">
    <property type="entry name" value="FGGY_Carb_Kinase"/>
</dbReference>
<dbReference type="InterPro" id="IPR018484">
    <property type="entry name" value="FGGY_N"/>
</dbReference>
<evidence type="ECO:0000313" key="14">
    <source>
        <dbReference type="Proteomes" id="UP001169862"/>
    </source>
</evidence>
<keyword evidence="4 8" id="KW-0547">Nucleotide-binding</keyword>
<dbReference type="PROSITE" id="PS00445">
    <property type="entry name" value="FGGY_KINASES_2"/>
    <property type="match status" value="1"/>
</dbReference>
<evidence type="ECO:0000256" key="7">
    <source>
        <dbReference type="ARBA" id="ARBA00023277"/>
    </source>
</evidence>
<evidence type="ECO:0000256" key="1">
    <source>
        <dbReference type="ARBA" id="ARBA00009156"/>
    </source>
</evidence>
<sequence length="504" mass="53701">MYVGVDCGTQGTKVVILDTKQQKVRGEGYAPHALVSESNGCREQSPHWWTDAFALAYHAAVEQAGIDTRCIRGIGVSGQQHGLVVLDREGQVIRPAKLWCDTQTAPENAELLAMLGGESGSIEQLGLVLATGYTLSKLLWLKKNEPENFANIAHILLPHDYINYWLTGQMATECGDASGTGYFDVRARQWNTDVLSLISPDGQLADALPPILSGQQSIGRVRKELVQALGLSDSVIVSSGGGDNMMGAIGTANIEDGMVTMSLGTSGTIYAYSSTAPSRLHPDVASFCSSNNGWLPLICTMNLTSAANKMRDTLGLDLEAFNQLIADTPIGAEGLTMLPFLNGERVPALPDATGSLLGLNMQNMTPGHLCRAVVEGTTFTLRFGLDRLRESGVRSETICLIGGGAKSPVWRQLVADVMNTRVVCPVSSEAAALGGAIQAVWCDLHEQGQDVSLAELCSDLVVMNDALMAEPQLDAVQAYEQAYQAYLVAVAAHYPEAEVSDGTA</sequence>
<name>A0AAW7XK01_9GAMM</name>
<organism evidence="13 14">
    <name type="scientific">Neptunomonas phycophila</name>
    <dbReference type="NCBI Taxonomy" id="1572645"/>
    <lineage>
        <taxon>Bacteria</taxon>
        <taxon>Pseudomonadati</taxon>
        <taxon>Pseudomonadota</taxon>
        <taxon>Gammaproteobacteria</taxon>
        <taxon>Oceanospirillales</taxon>
        <taxon>Oceanospirillaceae</taxon>
        <taxon>Neptunomonas</taxon>
    </lineage>
</organism>
<evidence type="ECO:0000259" key="11">
    <source>
        <dbReference type="Pfam" id="PF00370"/>
    </source>
</evidence>
<keyword evidence="5 8" id="KW-0418">Kinase</keyword>
<evidence type="ECO:0000256" key="4">
    <source>
        <dbReference type="ARBA" id="ARBA00022741"/>
    </source>
</evidence>
<dbReference type="PANTHER" id="PTHR43095">
    <property type="entry name" value="SUGAR KINASE"/>
    <property type="match status" value="1"/>
</dbReference>
<evidence type="ECO:0000256" key="10">
    <source>
        <dbReference type="RuleBase" id="RU364073"/>
    </source>
</evidence>
<feature type="active site" description="Proton acceptor" evidence="8">
    <location>
        <position position="243"/>
    </location>
</feature>
<feature type="site" description="Important for activity" evidence="8">
    <location>
        <position position="6"/>
    </location>
</feature>
<feature type="domain" description="Carbohydrate kinase FGGY N-terminal" evidence="11">
    <location>
        <begin position="1"/>
        <end position="250"/>
    </location>
</feature>
<dbReference type="EMBL" id="JAUOPG010000009">
    <property type="protein sequence ID" value="MDO6454634.1"/>
    <property type="molecule type" value="Genomic_DNA"/>
</dbReference>
<comment type="function">
    <text evidence="8">Catalyzes the phosphorylation of D-xylulose to D-xylulose 5-phosphate.</text>
</comment>
<dbReference type="HAMAP" id="MF_02220">
    <property type="entry name" value="XylB"/>
    <property type="match status" value="1"/>
</dbReference>
<keyword evidence="6 8" id="KW-0067">ATP-binding</keyword>
<keyword evidence="7 8" id="KW-0119">Carbohydrate metabolism</keyword>
<dbReference type="AlphaFoldDB" id="A0AAW7XK01"/>
<comment type="similarity">
    <text evidence="1 8 9">Belongs to the FGGY kinase family.</text>
</comment>
<dbReference type="PIRSF" id="PIRSF000538">
    <property type="entry name" value="GlpK"/>
    <property type="match status" value="1"/>
</dbReference>
<dbReference type="RefSeq" id="WP_303551406.1">
    <property type="nucleotide sequence ID" value="NZ_JAUOPG010000009.1"/>
</dbReference>
<dbReference type="PANTHER" id="PTHR43095:SF5">
    <property type="entry name" value="XYLULOSE KINASE"/>
    <property type="match status" value="1"/>
</dbReference>
<protein>
    <recommendedName>
        <fullName evidence="8 10">Xylulose kinase</fullName>
        <shortName evidence="8 10">Xylulokinase</shortName>
        <ecNumber evidence="8 10">2.7.1.17</ecNumber>
    </recommendedName>
</protein>
<dbReference type="CDD" id="cd07809">
    <property type="entry name" value="ASKHA_NBD_FGGY_BaXK-like"/>
    <property type="match status" value="1"/>
</dbReference>
<keyword evidence="3 8" id="KW-0808">Transferase</keyword>
<feature type="binding site" evidence="8">
    <location>
        <begin position="80"/>
        <end position="81"/>
    </location>
    <ligand>
        <name>substrate</name>
    </ligand>
</feature>
<evidence type="ECO:0000256" key="5">
    <source>
        <dbReference type="ARBA" id="ARBA00022777"/>
    </source>
</evidence>
<keyword evidence="2 8" id="KW-0859">Xylose metabolism</keyword>
<dbReference type="EC" id="2.7.1.17" evidence="8 10"/>
<dbReference type="Proteomes" id="UP001169862">
    <property type="component" value="Unassembled WGS sequence"/>
</dbReference>
<evidence type="ECO:0000313" key="13">
    <source>
        <dbReference type="EMBL" id="MDO6454634.1"/>
    </source>
</evidence>
<dbReference type="Pfam" id="PF02782">
    <property type="entry name" value="FGGY_C"/>
    <property type="match status" value="1"/>
</dbReference>
<dbReference type="Pfam" id="PF00370">
    <property type="entry name" value="FGGY_N"/>
    <property type="match status" value="1"/>
</dbReference>
<dbReference type="GO" id="GO:0042732">
    <property type="term" value="P:D-xylose metabolic process"/>
    <property type="evidence" value="ECO:0007669"/>
    <property type="project" value="UniProtKB-KW"/>
</dbReference>
<dbReference type="InterPro" id="IPR006000">
    <property type="entry name" value="Xylulokinase"/>
</dbReference>
<reference evidence="13" key="1">
    <citation type="submission" date="2023-07" db="EMBL/GenBank/DDBJ databases">
        <title>Genome content predicts the carbon catabolic preferences of heterotrophic bacteria.</title>
        <authorList>
            <person name="Gralka M."/>
        </authorList>
    </citation>
    <scope>NUCLEOTIDE SEQUENCE</scope>
    <source>
        <strain evidence="13">I2M16</strain>
    </source>
</reference>
<evidence type="ECO:0000256" key="9">
    <source>
        <dbReference type="RuleBase" id="RU003733"/>
    </source>
</evidence>
<dbReference type="InterPro" id="IPR018485">
    <property type="entry name" value="FGGY_C"/>
</dbReference>
<dbReference type="GO" id="GO:0005524">
    <property type="term" value="F:ATP binding"/>
    <property type="evidence" value="ECO:0007669"/>
    <property type="project" value="UniProtKB-UniRule"/>
</dbReference>
<evidence type="ECO:0000256" key="3">
    <source>
        <dbReference type="ARBA" id="ARBA00022679"/>
    </source>
</evidence>
<evidence type="ECO:0000256" key="2">
    <source>
        <dbReference type="ARBA" id="ARBA00022629"/>
    </source>
</evidence>
<evidence type="ECO:0000256" key="8">
    <source>
        <dbReference type="HAMAP-Rule" id="MF_02220"/>
    </source>
</evidence>
<dbReference type="InterPro" id="IPR000577">
    <property type="entry name" value="Carb_kinase_FGGY"/>
</dbReference>
<comment type="catalytic activity">
    <reaction evidence="8 10">
        <text>D-xylulose + ATP = D-xylulose 5-phosphate + ADP + H(+)</text>
        <dbReference type="Rhea" id="RHEA:10964"/>
        <dbReference type="ChEBI" id="CHEBI:15378"/>
        <dbReference type="ChEBI" id="CHEBI:17140"/>
        <dbReference type="ChEBI" id="CHEBI:30616"/>
        <dbReference type="ChEBI" id="CHEBI:57737"/>
        <dbReference type="ChEBI" id="CHEBI:456216"/>
        <dbReference type="EC" id="2.7.1.17"/>
    </reaction>
</comment>
<dbReference type="GO" id="GO:0005998">
    <property type="term" value="P:xylulose catabolic process"/>
    <property type="evidence" value="ECO:0007669"/>
    <property type="project" value="UniProtKB-UniRule"/>
</dbReference>
<proteinExistence type="inferred from homology"/>
<dbReference type="GO" id="GO:0004856">
    <property type="term" value="F:D-xylulokinase activity"/>
    <property type="evidence" value="ECO:0007669"/>
    <property type="project" value="UniProtKB-UniRule"/>
</dbReference>
<dbReference type="SUPFAM" id="SSF53067">
    <property type="entry name" value="Actin-like ATPase domain"/>
    <property type="match status" value="2"/>
</dbReference>
<accession>A0AAW7XK01</accession>
<dbReference type="Gene3D" id="3.30.420.40">
    <property type="match status" value="2"/>
</dbReference>
<evidence type="ECO:0000259" key="12">
    <source>
        <dbReference type="Pfam" id="PF02782"/>
    </source>
</evidence>
<evidence type="ECO:0000256" key="6">
    <source>
        <dbReference type="ARBA" id="ARBA00022840"/>
    </source>
</evidence>
<gene>
    <name evidence="8 10 13" type="primary">xylB</name>
    <name evidence="13" type="ORF">Q4490_13755</name>
</gene>
<dbReference type="PROSITE" id="PS00933">
    <property type="entry name" value="FGGY_KINASES_1"/>
    <property type="match status" value="1"/>
</dbReference>
<feature type="domain" description="Carbohydrate kinase FGGY C-terminal" evidence="12">
    <location>
        <begin position="285"/>
        <end position="441"/>
    </location>
</feature>